<dbReference type="Gene3D" id="3.20.20.80">
    <property type="entry name" value="Glycosidases"/>
    <property type="match status" value="1"/>
</dbReference>
<evidence type="ECO:0000313" key="3">
    <source>
        <dbReference type="Proteomes" id="UP000531561"/>
    </source>
</evidence>
<keyword evidence="1" id="KW-0732">Signal</keyword>
<dbReference type="GeneID" id="59263387"/>
<feature type="signal peptide" evidence="1">
    <location>
        <begin position="1"/>
        <end position="22"/>
    </location>
</feature>
<dbReference type="InterPro" id="IPR051130">
    <property type="entry name" value="Mito_struct-func_regulator"/>
</dbReference>
<sequence length="1180" mass="126633">MKIDHLLSWLLAISLQLQNAVSLPGYTDLNHFRRAAAADSAICLVDGKAVFAHFMVGNVPFWGVSQWTRDMTRAKQAHIDAFVLNMASTDQNLLTQVAYAFAAAKKVGFKCLFSFDETSNWSYDTIMGYLNQYIGNDAYYIYKGKPLVSTFEGAGNSDAWRQIKAQTGIVFIPDWSSLGAQAAVKLGVADGLFSWAAWPWGNTDMNTYVDASYNQFLDGMPYMMPVSPWFYTNLPQFNKNWLWRGDDLWYDRWEEVLFWQPHLVEIISWNDYGESHYVGPIDETTMGAMRSAPYNYALGMPHDAWLLFLPYIIETYKTGYASIGQEGVQAWYRPNPNSAGCGTNGTTGNTASQLLIEFPPSKVVQDKIFYSALLSSEADVFVTIGGVDTGAQWLKKPYGGVGIYHGSVDIKGTGPVIIVISRGGTVICSAIGDVHISNDCQLGLANYNAYVMGATGDSSPALPDNSICNLNCTSGSGAGDFQKLCAYSCALGYCPKGACYCTGMGKAKLPKVSGPVGYPIAGADANYEGLCNFACVYGYCPPEHCGTVSGLPMATPTVSPFTPPACVLGSGVGLLEGLCSFACNFGFCPINACTCTAQGPLNVPPKANPDIVGIPAAGLDHATFGPLCQFACWHGWCPSDVCSKLEDGSGPVYIDPAIFTAQDPEVDCNPPCTFVFPPSTYDGETVFSFPPITTTLALGKGNDATVLTTVITPKPSTGSTVGFFDLTVSDSSDFSFSMTSMFKPSPVVITVNMISIVYTTQLWFNPVTSPSNWQIGGDASATTTTTSNGVVIFPPVEWPGPSETTYCSNSICQTFSIDQLTSLTNDPSRTTAVISIPVPTTSGQTTSPIIVVTVPVQSYGFYWRPKPNPADPKIPFPTFPPLPWPPVPKFPCLNFGLVKINCPPDKRHPTTRFSHGPPKTTCTQHCGTICTVNCDTAGQPSSESETETECETSTVTDIFVSCQTGSCTTTKTSLASGCTVLATTTTTEAPWCPTGVPGEQEEDTDNLDNAPVVYGKEIAGLPQNGVVIVGGVGGERHPIYYAPTSPYGWYWWYPASLTSIALPSEMLAPGTVTSAVYHTSLLGANPTVRIIPPIIGATRLATSSQYLEKRYFVTDHDCGLCVGDACKERAQGSGNADCCSSNSCGPVWPICNCRPDGECAGTDPECCFNNGGYDCAFQFN</sequence>
<comment type="caution">
    <text evidence="2">The sequence shown here is derived from an EMBL/GenBank/DDBJ whole genome shotgun (WGS) entry which is preliminary data.</text>
</comment>
<dbReference type="GO" id="GO:0051118">
    <property type="term" value="F:glucan endo-1,3-alpha-glucosidase activity"/>
    <property type="evidence" value="ECO:0007669"/>
    <property type="project" value="InterPro"/>
</dbReference>
<keyword evidence="3" id="KW-1185">Reference proteome</keyword>
<reference evidence="2 3" key="1">
    <citation type="journal article" date="2020" name="Phytopathology">
        <title>A high-quality genome resource of Botrytis fragariae, a new and rapidly spreading fungal pathogen causing strawberry gray mold in the U.S.A.</title>
        <authorList>
            <person name="Wu Y."/>
            <person name="Saski C.A."/>
            <person name="Schnabel G."/>
            <person name="Xiao S."/>
            <person name="Hu M."/>
        </authorList>
    </citation>
    <scope>NUCLEOTIDE SEQUENCE [LARGE SCALE GENOMIC DNA]</scope>
    <source>
        <strain evidence="2 3">BVB16</strain>
    </source>
</reference>
<dbReference type="EMBL" id="JABFCT010000013">
    <property type="protein sequence ID" value="KAF5870798.1"/>
    <property type="molecule type" value="Genomic_DNA"/>
</dbReference>
<feature type="chain" id="PRO_5034723607" evidence="1">
    <location>
        <begin position="23"/>
        <end position="1180"/>
    </location>
</feature>
<organism evidence="2 3">
    <name type="scientific">Botrytis fragariae</name>
    <dbReference type="NCBI Taxonomy" id="1964551"/>
    <lineage>
        <taxon>Eukaryota</taxon>
        <taxon>Fungi</taxon>
        <taxon>Dikarya</taxon>
        <taxon>Ascomycota</taxon>
        <taxon>Pezizomycotina</taxon>
        <taxon>Leotiomycetes</taxon>
        <taxon>Helotiales</taxon>
        <taxon>Sclerotiniaceae</taxon>
        <taxon>Botrytis</taxon>
    </lineage>
</organism>
<dbReference type="AlphaFoldDB" id="A0A8H6EG11"/>
<gene>
    <name evidence="2" type="ORF">Bfra_009352</name>
</gene>
<dbReference type="PANTHER" id="PTHR43173">
    <property type="entry name" value="ABC1 FAMILY PROTEIN"/>
    <property type="match status" value="1"/>
</dbReference>
<dbReference type="InterPro" id="IPR005197">
    <property type="entry name" value="Glyco_hydro_71"/>
</dbReference>
<evidence type="ECO:0000256" key="1">
    <source>
        <dbReference type="SAM" id="SignalP"/>
    </source>
</evidence>
<dbReference type="Pfam" id="PF03659">
    <property type="entry name" value="Glyco_hydro_71"/>
    <property type="match status" value="1"/>
</dbReference>
<dbReference type="Proteomes" id="UP000531561">
    <property type="component" value="Unassembled WGS sequence"/>
</dbReference>
<accession>A0A8H6EG11</accession>
<dbReference type="OrthoDB" id="3490928at2759"/>
<evidence type="ECO:0000313" key="2">
    <source>
        <dbReference type="EMBL" id="KAF5870798.1"/>
    </source>
</evidence>
<dbReference type="PANTHER" id="PTHR43173:SF33">
    <property type="entry name" value="ASCUS WALL ENDO-1,3-ALPHA-GLUCANASE-RELATED"/>
    <property type="match status" value="1"/>
</dbReference>
<protein>
    <submittedName>
        <fullName evidence="2">Putative alpha glucanase protein</fullName>
    </submittedName>
</protein>
<dbReference type="CDD" id="cd11577">
    <property type="entry name" value="GH71"/>
    <property type="match status" value="1"/>
</dbReference>
<name>A0A8H6EG11_9HELO</name>
<proteinExistence type="predicted"/>
<dbReference type="RefSeq" id="XP_037189745.1">
    <property type="nucleotide sequence ID" value="XM_037339695.1"/>
</dbReference>